<feature type="non-terminal residue" evidence="3">
    <location>
        <position position="1"/>
    </location>
</feature>
<protein>
    <recommendedName>
        <fullName evidence="2">C2H2-type domain-containing protein</fullName>
    </recommendedName>
</protein>
<dbReference type="PROSITE" id="PS00028">
    <property type="entry name" value="ZINC_FINGER_C2H2_1"/>
    <property type="match status" value="1"/>
</dbReference>
<name>A0A368F4C7_ANCCA</name>
<evidence type="ECO:0000256" key="1">
    <source>
        <dbReference type="SAM" id="MobiDB-lite"/>
    </source>
</evidence>
<proteinExistence type="predicted"/>
<feature type="compositionally biased region" description="Pro residues" evidence="1">
    <location>
        <begin position="200"/>
        <end position="209"/>
    </location>
</feature>
<feature type="region of interest" description="Disordered" evidence="1">
    <location>
        <begin position="196"/>
        <end position="236"/>
    </location>
</feature>
<dbReference type="EMBL" id="JOJR01005404">
    <property type="protein sequence ID" value="RCN26974.1"/>
    <property type="molecule type" value="Genomic_DNA"/>
</dbReference>
<dbReference type="STRING" id="29170.A0A368F4C7"/>
<reference evidence="3 4" key="1">
    <citation type="submission" date="2014-10" db="EMBL/GenBank/DDBJ databases">
        <title>Draft genome of the hookworm Ancylostoma caninum.</title>
        <authorList>
            <person name="Mitreva M."/>
        </authorList>
    </citation>
    <scope>NUCLEOTIDE SEQUENCE [LARGE SCALE GENOMIC DNA]</scope>
    <source>
        <strain evidence="3 4">Baltimore</strain>
    </source>
</reference>
<sequence>FSFSSRKRGAEDDELIAAKLLRSSELGSLDELKQQNRLNRATALGDPTMNGDLFDSDEPAYFKCASCDNRFKSAWAILCHLTEFHRMMLYKVEEEQEQQKDNQNKNEADEPPSSTPEPSPAKKDSTAGTPKPAAETWKPAPESSAQPTQLHQQTSSQQQQQQVTQQQQQQQDARNVSYASYASSQPAYATAATLPVYTQAPPPPRPAYPPTGYSQIPGLGSPFTMPPAPEPPQDSIITAAPSKLHLIRFRLCCTYSC</sequence>
<dbReference type="AlphaFoldDB" id="A0A368F4C7"/>
<accession>A0A368F4C7</accession>
<feature type="domain" description="C2H2-type" evidence="2">
    <location>
        <begin position="64"/>
        <end position="85"/>
    </location>
</feature>
<gene>
    <name evidence="3" type="ORF">ANCCAN_27298</name>
</gene>
<evidence type="ECO:0000259" key="2">
    <source>
        <dbReference type="PROSITE" id="PS00028"/>
    </source>
</evidence>
<feature type="compositionally biased region" description="Low complexity" evidence="1">
    <location>
        <begin position="146"/>
        <end position="182"/>
    </location>
</feature>
<dbReference type="InterPro" id="IPR013087">
    <property type="entry name" value="Znf_C2H2_type"/>
</dbReference>
<feature type="compositionally biased region" description="Basic and acidic residues" evidence="1">
    <location>
        <begin position="94"/>
        <end position="108"/>
    </location>
</feature>
<organism evidence="3 4">
    <name type="scientific">Ancylostoma caninum</name>
    <name type="common">Dog hookworm</name>
    <dbReference type="NCBI Taxonomy" id="29170"/>
    <lineage>
        <taxon>Eukaryota</taxon>
        <taxon>Metazoa</taxon>
        <taxon>Ecdysozoa</taxon>
        <taxon>Nematoda</taxon>
        <taxon>Chromadorea</taxon>
        <taxon>Rhabditida</taxon>
        <taxon>Rhabditina</taxon>
        <taxon>Rhabditomorpha</taxon>
        <taxon>Strongyloidea</taxon>
        <taxon>Ancylostomatidae</taxon>
        <taxon>Ancylostomatinae</taxon>
        <taxon>Ancylostoma</taxon>
    </lineage>
</organism>
<evidence type="ECO:0000313" key="4">
    <source>
        <dbReference type="Proteomes" id="UP000252519"/>
    </source>
</evidence>
<dbReference type="Proteomes" id="UP000252519">
    <property type="component" value="Unassembled WGS sequence"/>
</dbReference>
<dbReference type="OrthoDB" id="6730379at2759"/>
<evidence type="ECO:0000313" key="3">
    <source>
        <dbReference type="EMBL" id="RCN26974.1"/>
    </source>
</evidence>
<feature type="region of interest" description="Disordered" evidence="1">
    <location>
        <begin position="94"/>
        <end position="182"/>
    </location>
</feature>
<keyword evidence="4" id="KW-1185">Reference proteome</keyword>
<comment type="caution">
    <text evidence="3">The sequence shown here is derived from an EMBL/GenBank/DDBJ whole genome shotgun (WGS) entry which is preliminary data.</text>
</comment>
<dbReference type="PRINTS" id="PR01217">
    <property type="entry name" value="PRICHEXTENSN"/>
</dbReference>